<proteinExistence type="predicted"/>
<gene>
    <name evidence="2" type="ORF">C8F04DRAFT_1191662</name>
</gene>
<comment type="caution">
    <text evidence="2">The sequence shown here is derived from an EMBL/GenBank/DDBJ whole genome shotgun (WGS) entry which is preliminary data.</text>
</comment>
<protein>
    <submittedName>
        <fullName evidence="2">Uncharacterized protein</fullName>
    </submittedName>
</protein>
<organism evidence="2 3">
    <name type="scientific">Mycena alexandri</name>
    <dbReference type="NCBI Taxonomy" id="1745969"/>
    <lineage>
        <taxon>Eukaryota</taxon>
        <taxon>Fungi</taxon>
        <taxon>Dikarya</taxon>
        <taxon>Basidiomycota</taxon>
        <taxon>Agaricomycotina</taxon>
        <taxon>Agaricomycetes</taxon>
        <taxon>Agaricomycetidae</taxon>
        <taxon>Agaricales</taxon>
        <taxon>Marasmiineae</taxon>
        <taxon>Mycenaceae</taxon>
        <taxon>Mycena</taxon>
    </lineage>
</organism>
<dbReference type="EMBL" id="JARJCM010000157">
    <property type="protein sequence ID" value="KAJ7025211.1"/>
    <property type="molecule type" value="Genomic_DNA"/>
</dbReference>
<accession>A0AAD6SEE9</accession>
<name>A0AAD6SEE9_9AGAR</name>
<keyword evidence="3" id="KW-1185">Reference proteome</keyword>
<dbReference type="AlphaFoldDB" id="A0AAD6SEE9"/>
<evidence type="ECO:0000313" key="3">
    <source>
        <dbReference type="Proteomes" id="UP001218188"/>
    </source>
</evidence>
<feature type="region of interest" description="Disordered" evidence="1">
    <location>
        <begin position="1"/>
        <end position="46"/>
    </location>
</feature>
<reference evidence="2" key="1">
    <citation type="submission" date="2023-03" db="EMBL/GenBank/DDBJ databases">
        <title>Massive genome expansion in bonnet fungi (Mycena s.s.) driven by repeated elements and novel gene families across ecological guilds.</title>
        <authorList>
            <consortium name="Lawrence Berkeley National Laboratory"/>
            <person name="Harder C.B."/>
            <person name="Miyauchi S."/>
            <person name="Viragh M."/>
            <person name="Kuo A."/>
            <person name="Thoen E."/>
            <person name="Andreopoulos B."/>
            <person name="Lu D."/>
            <person name="Skrede I."/>
            <person name="Drula E."/>
            <person name="Henrissat B."/>
            <person name="Morin E."/>
            <person name="Kohler A."/>
            <person name="Barry K."/>
            <person name="LaButti K."/>
            <person name="Morin E."/>
            <person name="Salamov A."/>
            <person name="Lipzen A."/>
            <person name="Mereny Z."/>
            <person name="Hegedus B."/>
            <person name="Baldrian P."/>
            <person name="Stursova M."/>
            <person name="Weitz H."/>
            <person name="Taylor A."/>
            <person name="Grigoriev I.V."/>
            <person name="Nagy L.G."/>
            <person name="Martin F."/>
            <person name="Kauserud H."/>
        </authorList>
    </citation>
    <scope>NUCLEOTIDE SEQUENCE</scope>
    <source>
        <strain evidence="2">CBHHK200</strain>
    </source>
</reference>
<dbReference type="Proteomes" id="UP001218188">
    <property type="component" value="Unassembled WGS sequence"/>
</dbReference>
<evidence type="ECO:0000256" key="1">
    <source>
        <dbReference type="SAM" id="MobiDB-lite"/>
    </source>
</evidence>
<evidence type="ECO:0000313" key="2">
    <source>
        <dbReference type="EMBL" id="KAJ7025211.1"/>
    </source>
</evidence>
<sequence length="235" mass="25286">MCPPDLKRGPRASRTSHPTRLIHPRAPNARLRSHKRGFPSQSNMRRGFAPSRLFGNEWRGVVVVGLLSDMPRGCCRVTTGGAPFAGGGVEAGRGRRERASFRWRVPKGCSDSGFNDVKREAGTVGGKISTSLAAGGDDESVGGIIVSDSVGISANLTTSESDVAWSRPPLHPTFQITSIAKESKPPKAASATSASSRWFGSAFTDLRILLNAFERVRTPNASELFGRQSRDKIRL</sequence>